<sequence length="223" mass="26040">MTQPDAYWVLPEDPKNFKASVANGWIGLALSGLQTPGRRSFFCTQYSEGCHDGRRVRRPEMMPLPLGRTMESRMVEVESVRDIKHWLSIIAKAEEAEWVNLSDVKGMRRIQLVHQIREEVDANLGLGRWQEFLLQLIDRRLDPTPWLNLNFREPLYLKDMPVQLEDTRSEVERKFPEFFTKKLESEGYQVERSAMTVLNPQHPDFVHKDNPNYQSQLRNSNGG</sequence>
<dbReference type="Proteomes" id="UP001190700">
    <property type="component" value="Unassembled WGS sequence"/>
</dbReference>
<organism evidence="2 3">
    <name type="scientific">Cymbomonas tetramitiformis</name>
    <dbReference type="NCBI Taxonomy" id="36881"/>
    <lineage>
        <taxon>Eukaryota</taxon>
        <taxon>Viridiplantae</taxon>
        <taxon>Chlorophyta</taxon>
        <taxon>Pyramimonadophyceae</taxon>
        <taxon>Pyramimonadales</taxon>
        <taxon>Pyramimonadaceae</taxon>
        <taxon>Cymbomonas</taxon>
    </lineage>
</organism>
<evidence type="ECO:0000313" key="3">
    <source>
        <dbReference type="Proteomes" id="UP001190700"/>
    </source>
</evidence>
<reference evidence="2 3" key="1">
    <citation type="journal article" date="2015" name="Genome Biol. Evol.">
        <title>Comparative Genomics of a Bacterivorous Green Alga Reveals Evolutionary Causalities and Consequences of Phago-Mixotrophic Mode of Nutrition.</title>
        <authorList>
            <person name="Burns J.A."/>
            <person name="Paasch A."/>
            <person name="Narechania A."/>
            <person name="Kim E."/>
        </authorList>
    </citation>
    <scope>NUCLEOTIDE SEQUENCE [LARGE SCALE GENOMIC DNA]</scope>
    <source>
        <strain evidence="2 3">PLY_AMNH</strain>
    </source>
</reference>
<gene>
    <name evidence="2" type="ORF">CYMTET_14486</name>
</gene>
<proteinExistence type="predicted"/>
<evidence type="ECO:0000256" key="1">
    <source>
        <dbReference type="SAM" id="MobiDB-lite"/>
    </source>
</evidence>
<feature type="region of interest" description="Disordered" evidence="1">
    <location>
        <begin position="201"/>
        <end position="223"/>
    </location>
</feature>
<evidence type="ECO:0000313" key="2">
    <source>
        <dbReference type="EMBL" id="KAK3277510.1"/>
    </source>
</evidence>
<dbReference type="EMBL" id="LGRX02006071">
    <property type="protein sequence ID" value="KAK3277510.1"/>
    <property type="molecule type" value="Genomic_DNA"/>
</dbReference>
<protein>
    <submittedName>
        <fullName evidence="2">Uncharacterized protein</fullName>
    </submittedName>
</protein>
<accession>A0AAE0GFW2</accession>
<dbReference type="AlphaFoldDB" id="A0AAE0GFW2"/>
<name>A0AAE0GFW2_9CHLO</name>
<keyword evidence="3" id="KW-1185">Reference proteome</keyword>
<comment type="caution">
    <text evidence="2">The sequence shown here is derived from an EMBL/GenBank/DDBJ whole genome shotgun (WGS) entry which is preliminary data.</text>
</comment>
<feature type="compositionally biased region" description="Polar residues" evidence="1">
    <location>
        <begin position="211"/>
        <end position="223"/>
    </location>
</feature>